<feature type="transmembrane region" description="Helical" evidence="11">
    <location>
        <begin position="186"/>
        <end position="207"/>
    </location>
</feature>
<comment type="catalytic activity">
    <reaction evidence="10">
        <text>3',3'-c-di-GMP + H2O = 5'-phosphoguanylyl(3'-&gt;5')guanosine + H(+)</text>
        <dbReference type="Rhea" id="RHEA:24902"/>
        <dbReference type="ChEBI" id="CHEBI:15377"/>
        <dbReference type="ChEBI" id="CHEBI:15378"/>
        <dbReference type="ChEBI" id="CHEBI:58754"/>
        <dbReference type="ChEBI" id="CHEBI:58805"/>
        <dbReference type="EC" id="3.1.4.52"/>
    </reaction>
    <physiologicalReaction direction="left-to-right" evidence="10">
        <dbReference type="Rhea" id="RHEA:24903"/>
    </physiologicalReaction>
</comment>
<evidence type="ECO:0000256" key="10">
    <source>
        <dbReference type="ARBA" id="ARBA00051114"/>
    </source>
</evidence>
<dbReference type="InterPro" id="IPR035919">
    <property type="entry name" value="EAL_sf"/>
</dbReference>
<dbReference type="CDD" id="cd01949">
    <property type="entry name" value="GGDEF"/>
    <property type="match status" value="1"/>
</dbReference>
<feature type="domain" description="EAL" evidence="13">
    <location>
        <begin position="700"/>
        <end position="953"/>
    </location>
</feature>
<evidence type="ECO:0000256" key="6">
    <source>
        <dbReference type="ARBA" id="ARBA00022636"/>
    </source>
</evidence>
<evidence type="ECO:0000259" key="12">
    <source>
        <dbReference type="PROSITE" id="PS50839"/>
    </source>
</evidence>
<comment type="cofactor">
    <cofactor evidence="1">
        <name>Mg(2+)</name>
        <dbReference type="ChEBI" id="CHEBI:18420"/>
    </cofactor>
</comment>
<feature type="transmembrane region" description="Helical" evidence="11">
    <location>
        <begin position="6"/>
        <end position="26"/>
    </location>
</feature>
<feature type="domain" description="CHASE" evidence="12">
    <location>
        <begin position="250"/>
        <end position="412"/>
    </location>
</feature>
<dbReference type="FunFam" id="3.20.20.450:FF:000001">
    <property type="entry name" value="Cyclic di-GMP phosphodiesterase yahA"/>
    <property type="match status" value="1"/>
</dbReference>
<dbReference type="SUPFAM" id="SSF141868">
    <property type="entry name" value="EAL domain-like"/>
    <property type="match status" value="1"/>
</dbReference>
<evidence type="ECO:0000256" key="3">
    <source>
        <dbReference type="ARBA" id="ARBA00004651"/>
    </source>
</evidence>
<evidence type="ECO:0000259" key="13">
    <source>
        <dbReference type="PROSITE" id="PS50883"/>
    </source>
</evidence>
<comment type="caution">
    <text evidence="15">The sequence shown here is derived from an EMBL/GenBank/DDBJ whole genome shotgun (WGS) entry which is preliminary data.</text>
</comment>
<feature type="transmembrane region" description="Helical" evidence="11">
    <location>
        <begin position="119"/>
        <end position="141"/>
    </location>
</feature>
<reference evidence="15 16" key="1">
    <citation type="submission" date="2019-03" db="EMBL/GenBank/DDBJ databases">
        <title>Genomic Encyclopedia of Type Strains, Phase IV (KMG-IV): sequencing the most valuable type-strain genomes for metagenomic binning, comparative biology and taxonomic classification.</title>
        <authorList>
            <person name="Goeker M."/>
        </authorList>
    </citation>
    <scope>NUCLEOTIDE SEQUENCE [LARGE SCALE GENOMIC DNA]</scope>
    <source>
        <strain evidence="15 16">DSM 103792</strain>
    </source>
</reference>
<dbReference type="InterPro" id="IPR007895">
    <property type="entry name" value="MASE1"/>
</dbReference>
<dbReference type="Gene3D" id="3.30.70.270">
    <property type="match status" value="1"/>
</dbReference>
<dbReference type="InterPro" id="IPR006189">
    <property type="entry name" value="CHASE_dom"/>
</dbReference>
<dbReference type="SMART" id="SM01079">
    <property type="entry name" value="CHASE"/>
    <property type="match status" value="1"/>
</dbReference>
<keyword evidence="8 11" id="KW-1133">Transmembrane helix</keyword>
<dbReference type="FunFam" id="3.30.70.270:FF:000001">
    <property type="entry name" value="Diguanylate cyclase domain protein"/>
    <property type="match status" value="1"/>
</dbReference>
<protein>
    <recommendedName>
        <fullName evidence="4">cyclic-guanylate-specific phosphodiesterase</fullName>
        <ecNumber evidence="4">3.1.4.52</ecNumber>
    </recommendedName>
</protein>
<evidence type="ECO:0000256" key="11">
    <source>
        <dbReference type="SAM" id="Phobius"/>
    </source>
</evidence>
<accession>A0A4R6URY9</accession>
<dbReference type="GO" id="GO:0007165">
    <property type="term" value="P:signal transduction"/>
    <property type="evidence" value="ECO:0007669"/>
    <property type="project" value="UniProtKB-ARBA"/>
</dbReference>
<dbReference type="InterPro" id="IPR042240">
    <property type="entry name" value="CHASE_sf"/>
</dbReference>
<evidence type="ECO:0000313" key="15">
    <source>
        <dbReference type="EMBL" id="TDQ46084.1"/>
    </source>
</evidence>
<feature type="transmembrane region" description="Helical" evidence="11">
    <location>
        <begin position="38"/>
        <end position="67"/>
    </location>
</feature>
<dbReference type="InterPro" id="IPR043128">
    <property type="entry name" value="Rev_trsase/Diguanyl_cyclase"/>
</dbReference>
<keyword evidence="5" id="KW-1003">Cell membrane</keyword>
<proteinExistence type="predicted"/>
<keyword evidence="7 11" id="KW-0812">Transmembrane</keyword>
<dbReference type="SMART" id="SM00267">
    <property type="entry name" value="GGDEF"/>
    <property type="match status" value="1"/>
</dbReference>
<evidence type="ECO:0000256" key="4">
    <source>
        <dbReference type="ARBA" id="ARBA00012282"/>
    </source>
</evidence>
<dbReference type="PROSITE" id="PS50887">
    <property type="entry name" value="GGDEF"/>
    <property type="match status" value="1"/>
</dbReference>
<dbReference type="AlphaFoldDB" id="A0A4R6URY9"/>
<dbReference type="EC" id="3.1.4.52" evidence="4"/>
<comment type="subcellular location">
    <subcellularLocation>
        <location evidence="2">Cell inner membrane</location>
    </subcellularLocation>
    <subcellularLocation>
        <location evidence="3">Cell membrane</location>
        <topology evidence="3">Multi-pass membrane protein</topology>
    </subcellularLocation>
</comment>
<dbReference type="EMBL" id="SNYM01000015">
    <property type="protein sequence ID" value="TDQ46084.1"/>
    <property type="molecule type" value="Genomic_DNA"/>
</dbReference>
<evidence type="ECO:0000256" key="2">
    <source>
        <dbReference type="ARBA" id="ARBA00004533"/>
    </source>
</evidence>
<dbReference type="NCBIfam" id="TIGR00254">
    <property type="entry name" value="GGDEF"/>
    <property type="match status" value="1"/>
</dbReference>
<dbReference type="Proteomes" id="UP000295375">
    <property type="component" value="Unassembled WGS sequence"/>
</dbReference>
<dbReference type="PANTHER" id="PTHR44757:SF2">
    <property type="entry name" value="BIOFILM ARCHITECTURE MAINTENANCE PROTEIN MBAA"/>
    <property type="match status" value="1"/>
</dbReference>
<feature type="transmembrane region" description="Helical" evidence="11">
    <location>
        <begin position="79"/>
        <end position="99"/>
    </location>
</feature>
<organism evidence="15 16">
    <name type="scientific">Permianibacter aggregans</name>
    <dbReference type="NCBI Taxonomy" id="1510150"/>
    <lineage>
        <taxon>Bacteria</taxon>
        <taxon>Pseudomonadati</taxon>
        <taxon>Pseudomonadota</taxon>
        <taxon>Gammaproteobacteria</taxon>
        <taxon>Pseudomonadales</taxon>
        <taxon>Pseudomonadaceae</taxon>
        <taxon>Permianibacter</taxon>
    </lineage>
</organism>
<name>A0A4R6URY9_9GAMM</name>
<evidence type="ECO:0000256" key="8">
    <source>
        <dbReference type="ARBA" id="ARBA00022989"/>
    </source>
</evidence>
<sequence>MPAFWLLSLVVVIAYFLLGVAADLITQSTQIGAPIFPAAGLALAACLLWGYRILPAITIGAALAFWYSHAKDLSVAQSFLPLLIGIGAGAQAAAGRFLVRRFGCWPSALDSTRPILSFLILIGPIACLISASIATLSLLIAEAHGADAITRTWVTWWQGDMFGAVLFTPPLLAAFAEPQKLWRPRLLTLLLCCIFSMLVLIMVLQALQHFDRERQRAQFVRGASQQVSSVSSKLRDIDTLLQSLQQLVLLNPQLTRAQFKQFSSHFLEHLPGIQALGLIVPVDSTERATFEQRIQQEGFPRFSIVDRDANNELSVAQPADEYLTIQYVEPLSSNIRAMGLNVLSLPVARAAIMRATAENMSVVTEPFTLTQEIARQRGVVSYLPVRTADGRLLGVVYTALRMNDFMQRALTESATQGVEICLFDSAAQAYGNAVLVGDENCHLKNSLYEDAITFGERQWRVLLSPTVDYAGNHELGYLLNFQSFGALASLLFMSFVLLSTGHRRRVEALVDERTSDLEAASEQLHLLAYYDQLTGLPNRSRVRDIAGQLFEEARRKNSHVSLCYLDLDHFKRINDSLGHSVGDRLLVLVAERLTHSIRGTDILARLGGDEFVVLSTGLDAAIQAETVAQKLLNELERPFHLMQHDITVSGSIGIAVFPDHGEEFEQLMRFADTASHRAKQAGRNGFAMFMGESDTVTAAPLKLQTELIAAIEQSQLSLHYQPQVDAHANLVGVEALIRWRHPERGMVPPMEFIPFAEETGLIVRIGEWTLERACLQQRQWQSQGLGHLSVAVNISALQFLRPGFVDSIERILRRTRANPERIELELTEGALVQPDEQTMKQLHQIRKMGLSLALDDFGTGYSSLSYLKRLPINKIKIDRSFVKDLPDDREDAAIASATISIAQNLGLAVVAEGVETELQRQFLHERGCAFMQGYLFSKPMPPEQLFAGTDDKPWQVHRSAPVA</sequence>
<evidence type="ECO:0000259" key="14">
    <source>
        <dbReference type="PROSITE" id="PS50887"/>
    </source>
</evidence>
<dbReference type="GO" id="GO:0071111">
    <property type="term" value="F:cyclic-guanylate-specific phosphodiesterase activity"/>
    <property type="evidence" value="ECO:0007669"/>
    <property type="project" value="UniProtKB-EC"/>
</dbReference>
<dbReference type="InterPro" id="IPR000160">
    <property type="entry name" value="GGDEF_dom"/>
</dbReference>
<evidence type="ECO:0000313" key="16">
    <source>
        <dbReference type="Proteomes" id="UP000295375"/>
    </source>
</evidence>
<dbReference type="Gene3D" id="3.20.20.450">
    <property type="entry name" value="EAL domain"/>
    <property type="match status" value="1"/>
</dbReference>
<keyword evidence="16" id="KW-1185">Reference proteome</keyword>
<dbReference type="GO" id="GO:0071732">
    <property type="term" value="P:cellular response to nitric oxide"/>
    <property type="evidence" value="ECO:0007669"/>
    <property type="project" value="UniProtKB-ARBA"/>
</dbReference>
<dbReference type="Gene3D" id="3.30.450.350">
    <property type="entry name" value="CHASE domain"/>
    <property type="match status" value="1"/>
</dbReference>
<evidence type="ECO:0000256" key="9">
    <source>
        <dbReference type="ARBA" id="ARBA00023136"/>
    </source>
</evidence>
<dbReference type="InterPro" id="IPR029787">
    <property type="entry name" value="Nucleotide_cyclase"/>
</dbReference>
<dbReference type="Pfam" id="PF05231">
    <property type="entry name" value="MASE1"/>
    <property type="match status" value="1"/>
</dbReference>
<dbReference type="GO" id="GO:0005886">
    <property type="term" value="C:plasma membrane"/>
    <property type="evidence" value="ECO:0007669"/>
    <property type="project" value="UniProtKB-SubCell"/>
</dbReference>
<feature type="transmembrane region" description="Helical" evidence="11">
    <location>
        <begin position="153"/>
        <end position="174"/>
    </location>
</feature>
<dbReference type="Pfam" id="PF00563">
    <property type="entry name" value="EAL"/>
    <property type="match status" value="1"/>
</dbReference>
<keyword evidence="9 11" id="KW-0472">Membrane</keyword>
<dbReference type="PROSITE" id="PS50883">
    <property type="entry name" value="EAL"/>
    <property type="match status" value="1"/>
</dbReference>
<evidence type="ECO:0000256" key="1">
    <source>
        <dbReference type="ARBA" id="ARBA00001946"/>
    </source>
</evidence>
<dbReference type="PANTHER" id="PTHR44757">
    <property type="entry name" value="DIGUANYLATE CYCLASE DGCP"/>
    <property type="match status" value="1"/>
</dbReference>
<dbReference type="Pfam" id="PF03924">
    <property type="entry name" value="CHASE"/>
    <property type="match status" value="1"/>
</dbReference>
<dbReference type="Pfam" id="PF00990">
    <property type="entry name" value="GGDEF"/>
    <property type="match status" value="1"/>
</dbReference>
<keyword evidence="6" id="KW-0973">c-di-GMP</keyword>
<dbReference type="SUPFAM" id="SSF55073">
    <property type="entry name" value="Nucleotide cyclase"/>
    <property type="match status" value="1"/>
</dbReference>
<dbReference type="InterPro" id="IPR052155">
    <property type="entry name" value="Biofilm_reg_signaling"/>
</dbReference>
<dbReference type="PROSITE" id="PS50839">
    <property type="entry name" value="CHASE"/>
    <property type="match status" value="1"/>
</dbReference>
<gene>
    <name evidence="15" type="ORF">EV696_11578</name>
</gene>
<evidence type="ECO:0000256" key="7">
    <source>
        <dbReference type="ARBA" id="ARBA00022692"/>
    </source>
</evidence>
<dbReference type="SMART" id="SM00052">
    <property type="entry name" value="EAL"/>
    <property type="match status" value="1"/>
</dbReference>
<dbReference type="CDD" id="cd01948">
    <property type="entry name" value="EAL"/>
    <property type="match status" value="1"/>
</dbReference>
<feature type="domain" description="GGDEF" evidence="14">
    <location>
        <begin position="558"/>
        <end position="691"/>
    </location>
</feature>
<dbReference type="InterPro" id="IPR001633">
    <property type="entry name" value="EAL_dom"/>
</dbReference>
<evidence type="ECO:0000256" key="5">
    <source>
        <dbReference type="ARBA" id="ARBA00022475"/>
    </source>
</evidence>